<evidence type="ECO:0000259" key="23">
    <source>
        <dbReference type="PROSITE" id="PS50994"/>
    </source>
</evidence>
<dbReference type="GO" id="GO:0006508">
    <property type="term" value="P:proteolysis"/>
    <property type="evidence" value="ECO:0007669"/>
    <property type="project" value="UniProtKB-KW"/>
</dbReference>
<dbReference type="PANTHER" id="PTHR42648">
    <property type="entry name" value="TRANSPOSASE, PUTATIVE-RELATED"/>
    <property type="match status" value="1"/>
</dbReference>
<dbReference type="GeneID" id="42007520"/>
<keyword evidence="7" id="KW-0479">Metal-binding</keyword>
<keyword evidence="25" id="KW-1185">Reference proteome</keyword>
<evidence type="ECO:0000256" key="1">
    <source>
        <dbReference type="ARBA" id="ARBA00002180"/>
    </source>
</evidence>
<evidence type="ECO:0000256" key="22">
    <source>
        <dbReference type="SAM" id="MobiDB-lite"/>
    </source>
</evidence>
<feature type="compositionally biased region" description="Low complexity" evidence="22">
    <location>
        <begin position="765"/>
        <end position="777"/>
    </location>
</feature>
<evidence type="ECO:0000256" key="12">
    <source>
        <dbReference type="ARBA" id="ARBA00022840"/>
    </source>
</evidence>
<dbReference type="Gene3D" id="3.30.420.10">
    <property type="entry name" value="Ribonuclease H-like superfamily/Ribonuclease H"/>
    <property type="match status" value="1"/>
</dbReference>
<keyword evidence="14" id="KW-0229">DNA integration</keyword>
<keyword evidence="15" id="KW-0695">RNA-directed DNA polymerase</keyword>
<keyword evidence="13" id="KW-0460">Magnesium</keyword>
<dbReference type="InterPro" id="IPR043502">
    <property type="entry name" value="DNA/RNA_pol_sf"/>
</dbReference>
<dbReference type="GO" id="GO:0032196">
    <property type="term" value="P:transposition"/>
    <property type="evidence" value="ECO:0007669"/>
    <property type="project" value="UniProtKB-KW"/>
</dbReference>
<keyword evidence="4" id="KW-0645">Protease</keyword>
<dbReference type="GO" id="GO:0015074">
    <property type="term" value="P:DNA integration"/>
    <property type="evidence" value="ECO:0007669"/>
    <property type="project" value="UniProtKB-KW"/>
</dbReference>
<gene>
    <name evidence="24" type="ORF">SmJEL517_g06297</name>
</gene>
<dbReference type="Pfam" id="PF22936">
    <property type="entry name" value="Pol_BBD"/>
    <property type="match status" value="1"/>
</dbReference>
<dbReference type="GO" id="GO:0003964">
    <property type="term" value="F:RNA-directed DNA polymerase activity"/>
    <property type="evidence" value="ECO:0007669"/>
    <property type="project" value="UniProtKB-KW"/>
</dbReference>
<reference evidence="24 25" key="1">
    <citation type="journal article" date="2019" name="Sci. Rep.">
        <title>Comparative genomics of chytrid fungi reveal insights into the obligate biotrophic and pathogenic lifestyle of Synchytrium endobioticum.</title>
        <authorList>
            <person name="van de Vossenberg B.T.L.H."/>
            <person name="Warris S."/>
            <person name="Nguyen H.D.T."/>
            <person name="van Gent-Pelzer M.P.E."/>
            <person name="Joly D.L."/>
            <person name="van de Geest H.C."/>
            <person name="Bonants P.J.M."/>
            <person name="Smith D.S."/>
            <person name="Levesque C.A."/>
            <person name="van der Lee T.A.J."/>
        </authorList>
    </citation>
    <scope>NUCLEOTIDE SEQUENCE [LARGE SCALE GENOMIC DNA]</scope>
    <source>
        <strain evidence="24 25">JEL517</strain>
    </source>
</reference>
<comment type="function">
    <text evidence="1">The aspartyl protease (PR) mediates the proteolytic cleavages of the Gag and Gag-Pol polyproteins after assembly of the VLP.</text>
</comment>
<keyword evidence="19" id="KW-0511">Multifunctional enzyme</keyword>
<dbReference type="InterPro" id="IPR057670">
    <property type="entry name" value="SH3_retrovirus"/>
</dbReference>
<evidence type="ECO:0000256" key="21">
    <source>
        <dbReference type="ARBA" id="ARBA00049244"/>
    </source>
</evidence>
<keyword evidence="2" id="KW-0815">Transposition</keyword>
<evidence type="ECO:0000256" key="9">
    <source>
        <dbReference type="ARBA" id="ARBA00022750"/>
    </source>
</evidence>
<dbReference type="GO" id="GO:0004190">
    <property type="term" value="F:aspartic-type endopeptidase activity"/>
    <property type="evidence" value="ECO:0007669"/>
    <property type="project" value="UniProtKB-KW"/>
</dbReference>
<dbReference type="GO" id="GO:0005524">
    <property type="term" value="F:ATP binding"/>
    <property type="evidence" value="ECO:0007669"/>
    <property type="project" value="UniProtKB-KW"/>
</dbReference>
<evidence type="ECO:0000256" key="17">
    <source>
        <dbReference type="ARBA" id="ARBA00023113"/>
    </source>
</evidence>
<evidence type="ECO:0000256" key="13">
    <source>
        <dbReference type="ARBA" id="ARBA00022842"/>
    </source>
</evidence>
<keyword evidence="18" id="KW-0233">DNA recombination</keyword>
<organism evidence="24 25">
    <name type="scientific">Synchytrium microbalum</name>
    <dbReference type="NCBI Taxonomy" id="1806994"/>
    <lineage>
        <taxon>Eukaryota</taxon>
        <taxon>Fungi</taxon>
        <taxon>Fungi incertae sedis</taxon>
        <taxon>Chytridiomycota</taxon>
        <taxon>Chytridiomycota incertae sedis</taxon>
        <taxon>Chytridiomycetes</taxon>
        <taxon>Synchytriales</taxon>
        <taxon>Synchytriaceae</taxon>
        <taxon>Synchytrium</taxon>
    </lineage>
</organism>
<name>A0A507BFZ2_9FUNG</name>
<dbReference type="CDD" id="cd09272">
    <property type="entry name" value="RNase_HI_RT_Ty1"/>
    <property type="match status" value="1"/>
</dbReference>
<dbReference type="InterPro" id="IPR012337">
    <property type="entry name" value="RNaseH-like_sf"/>
</dbReference>
<feature type="region of interest" description="Disordered" evidence="22">
    <location>
        <begin position="765"/>
        <end position="796"/>
    </location>
</feature>
<keyword evidence="12" id="KW-0067">ATP-binding</keyword>
<evidence type="ECO:0000256" key="8">
    <source>
        <dbReference type="ARBA" id="ARBA00022741"/>
    </source>
</evidence>
<keyword evidence="6" id="KW-0540">Nuclease</keyword>
<protein>
    <submittedName>
        <fullName evidence="24">DNA-directed DNA polymerase</fullName>
    </submittedName>
</protein>
<keyword evidence="9" id="KW-0064">Aspartyl protease</keyword>
<proteinExistence type="predicted"/>
<dbReference type="Pfam" id="PF00665">
    <property type="entry name" value="rve"/>
    <property type="match status" value="1"/>
</dbReference>
<keyword evidence="8" id="KW-0547">Nucleotide-binding</keyword>
<evidence type="ECO:0000256" key="10">
    <source>
        <dbReference type="ARBA" id="ARBA00022759"/>
    </source>
</evidence>
<comment type="caution">
    <text evidence="24">The sequence shown here is derived from an EMBL/GenBank/DDBJ whole genome shotgun (WGS) entry which is preliminary data.</text>
</comment>
<comment type="catalytic activity">
    <reaction evidence="20">
        <text>DNA(n) + a 2'-deoxyribonucleoside 5'-triphosphate = DNA(n+1) + diphosphate</text>
        <dbReference type="Rhea" id="RHEA:22508"/>
        <dbReference type="Rhea" id="RHEA-COMP:17339"/>
        <dbReference type="Rhea" id="RHEA-COMP:17340"/>
        <dbReference type="ChEBI" id="CHEBI:33019"/>
        <dbReference type="ChEBI" id="CHEBI:61560"/>
        <dbReference type="ChEBI" id="CHEBI:173112"/>
        <dbReference type="EC" id="2.7.7.49"/>
    </reaction>
</comment>
<dbReference type="RefSeq" id="XP_031021802.1">
    <property type="nucleotide sequence ID" value="XM_031172223.1"/>
</dbReference>
<feature type="compositionally biased region" description="Basic and acidic residues" evidence="22">
    <location>
        <begin position="295"/>
        <end position="311"/>
    </location>
</feature>
<feature type="region of interest" description="Disordered" evidence="22">
    <location>
        <begin position="219"/>
        <end position="273"/>
    </location>
</feature>
<keyword evidence="10" id="KW-0255">Endonuclease</keyword>
<dbReference type="STRING" id="1806994.A0A507BFZ2"/>
<keyword evidence="5" id="KW-0548">Nucleotidyltransferase</keyword>
<dbReference type="PROSITE" id="PS50994">
    <property type="entry name" value="INTEGRASE"/>
    <property type="match status" value="1"/>
</dbReference>
<dbReference type="InterPro" id="IPR013103">
    <property type="entry name" value="RVT_2"/>
</dbReference>
<evidence type="ECO:0000256" key="3">
    <source>
        <dbReference type="ARBA" id="ARBA00022612"/>
    </source>
</evidence>
<evidence type="ECO:0000313" key="25">
    <source>
        <dbReference type="Proteomes" id="UP000319731"/>
    </source>
</evidence>
<accession>A0A507BFZ2</accession>
<evidence type="ECO:0000256" key="14">
    <source>
        <dbReference type="ARBA" id="ARBA00022908"/>
    </source>
</evidence>
<keyword evidence="16 24" id="KW-0808">Transferase</keyword>
<evidence type="ECO:0000256" key="11">
    <source>
        <dbReference type="ARBA" id="ARBA00022801"/>
    </source>
</evidence>
<dbReference type="GO" id="GO:0005634">
    <property type="term" value="C:nucleus"/>
    <property type="evidence" value="ECO:0007669"/>
    <property type="project" value="UniProtKB-ARBA"/>
</dbReference>
<dbReference type="GO" id="GO:0004519">
    <property type="term" value="F:endonuclease activity"/>
    <property type="evidence" value="ECO:0007669"/>
    <property type="project" value="UniProtKB-KW"/>
</dbReference>
<feature type="domain" description="Integrase catalytic" evidence="23">
    <location>
        <begin position="518"/>
        <end position="684"/>
    </location>
</feature>
<feature type="compositionally biased region" description="Basic and acidic residues" evidence="22">
    <location>
        <begin position="219"/>
        <end position="232"/>
    </location>
</feature>
<evidence type="ECO:0000256" key="16">
    <source>
        <dbReference type="ARBA" id="ARBA00022932"/>
    </source>
</evidence>
<evidence type="ECO:0000313" key="24">
    <source>
        <dbReference type="EMBL" id="TPX30010.1"/>
    </source>
</evidence>
<feature type="compositionally biased region" description="Basic and acidic residues" evidence="22">
    <location>
        <begin position="254"/>
        <end position="273"/>
    </location>
</feature>
<dbReference type="InterPro" id="IPR054722">
    <property type="entry name" value="PolX-like_BBD"/>
</dbReference>
<sequence>MTSTIVNMKDSLSFPEFKGIEGEMKYDDFAVTIHGMLKKYTNYYSILVNSSLRPATEVASASSGTITQSQWDEADAIIYSALSKALCNNRNVMPRITELTKSSIASAKSMYSHEIWTILKEFYSPKDGSNLLLKLSEWMGVKQNSMSIDLYGQRVVALNRDVIDIVSSLEEKDIGSVIQLMSSLVFINGLNESMQTFKSVALSSDKPKLDHIITQAKREERLREATQPHEGTDNGAYPAAESRGRGRGRNFTRGRGDRGRGRGRDDNRLPRDDSKWCTLHEVSGHDLASCVTHKRNQEQGKSATDKPDNRQARAYPAVELAYTSTSGSTTWIMDSGATSHMTDNRMLFHTYQSITPRPIMGIGSHTINAIGIGHIRANVVSSDTVAPINLVDVLHVPGLHRNLLSARKLVESSQKDVVFKPGGIVTLNPSNTLTSVSIKGDGPLYEIEIQPLVTAFAATTHNIWHARLGHASASRMKATSHIVNSEINTASHSYLCSCTGCVLAKHHRSPFPQQSPHRAKKPFDIIHTDVAGPMDETTIGGNKYFVTFIDDCTRYVWIYCIKTKSQVHSTLENWLKLVQTQFERTVKCLHSDNGGEYINKAMLKSLRLNGMVHRVTTPYTPQQNGVAERYNRTIMEASDSMRFHAGLPIEFWGEATMTACYINNRLATDALAKQTPHEALFAEKPDISHLKVFGCIAWPLIPSSTRRKRQEKSTPCLFMGYDGADGRGIAGVRLWNLTKSRMDYSRDVYFWETKFLRDIDSTIASPTISEPTTPEPMTSEHSDTEHPSPTNDDIIDATDTLASDDDFQSAHGSPTVTRSRHKKLGGELLKGVSKLAIEADEWVLMADYSIFDGEWSLAANDESTPNTYKQAIKSSDSDDWMEAMIEEMSNMKANHVFELVDLPSGTKPIPTRWVYAKKQNKHGVTVRYRSRLVAKGFLQREGVDMGETYSPTLQMASARMIMDIAAKLDLELHQMDVVTAFLQCPIDTEVYINQPEGFVDPKRPKAVLRLRRGIYGLKQSPRLWNQTYSAALVKLGYKQLRTDPCVWIRRRKDNLTILGVFVDDTLLAGNTQAITEAKRELHHAFKMTDQGQLNFFLGMEIVRDRKARTISLNQRQYLKEMLQEFRMDDCNPTNIPWQHGQYLPPRTQLEEPWDLHLYRKAVGSLLYASNMTRPDIAAAVAHAGQYMGHLGPSKKHWAAVLQIFSYIKGTLDYSLVLGGLHQQIELLAYADADYANDQYGRRSRSGYTVSLGMGPICWGSKKQQSVVNSTTEAEYVALGYATQEVLWARQFLKELGFALKKPTIIFEDNRGAWHLARTDSVNSRTKHIDIRHHFIRDYHASGDIEVTQVSSTDNVADIFTKGLPLPAFQKCRKGLALMEARGGVRA</sequence>
<dbReference type="GO" id="GO:0003887">
    <property type="term" value="F:DNA-directed DNA polymerase activity"/>
    <property type="evidence" value="ECO:0007669"/>
    <property type="project" value="UniProtKB-KW"/>
</dbReference>
<dbReference type="EMBL" id="QEAO01000126">
    <property type="protein sequence ID" value="TPX30010.1"/>
    <property type="molecule type" value="Genomic_DNA"/>
</dbReference>
<dbReference type="GO" id="GO:0046872">
    <property type="term" value="F:metal ion binding"/>
    <property type="evidence" value="ECO:0007669"/>
    <property type="project" value="UniProtKB-KW"/>
</dbReference>
<feature type="region of interest" description="Disordered" evidence="22">
    <location>
        <begin position="290"/>
        <end position="312"/>
    </location>
</feature>
<evidence type="ECO:0000256" key="5">
    <source>
        <dbReference type="ARBA" id="ARBA00022695"/>
    </source>
</evidence>
<comment type="catalytic activity">
    <reaction evidence="21">
        <text>DNA(n) + a 2'-deoxyribonucleoside 5'-triphosphate = DNA(n+1) + diphosphate</text>
        <dbReference type="Rhea" id="RHEA:22508"/>
        <dbReference type="Rhea" id="RHEA-COMP:17339"/>
        <dbReference type="Rhea" id="RHEA-COMP:17340"/>
        <dbReference type="ChEBI" id="CHEBI:33019"/>
        <dbReference type="ChEBI" id="CHEBI:61560"/>
        <dbReference type="ChEBI" id="CHEBI:173112"/>
        <dbReference type="EC" id="2.7.7.7"/>
    </reaction>
</comment>
<dbReference type="InterPro" id="IPR039537">
    <property type="entry name" value="Retrotran_Ty1/copia-like"/>
</dbReference>
<dbReference type="InterPro" id="IPR036397">
    <property type="entry name" value="RNaseH_sf"/>
</dbReference>
<dbReference type="Proteomes" id="UP000319731">
    <property type="component" value="Unassembled WGS sequence"/>
</dbReference>
<dbReference type="OrthoDB" id="7691805at2759"/>
<dbReference type="SUPFAM" id="SSF53098">
    <property type="entry name" value="Ribonuclease H-like"/>
    <property type="match status" value="1"/>
</dbReference>
<dbReference type="SUPFAM" id="SSF56672">
    <property type="entry name" value="DNA/RNA polymerases"/>
    <property type="match status" value="1"/>
</dbReference>
<keyword evidence="16 24" id="KW-0239">DNA-directed DNA polymerase</keyword>
<keyword evidence="3" id="KW-1188">Viral release from host cell</keyword>
<keyword evidence="11" id="KW-0378">Hydrolase</keyword>
<evidence type="ECO:0000256" key="18">
    <source>
        <dbReference type="ARBA" id="ARBA00023172"/>
    </source>
</evidence>
<dbReference type="InterPro" id="IPR001584">
    <property type="entry name" value="Integrase_cat-core"/>
</dbReference>
<evidence type="ECO:0000256" key="7">
    <source>
        <dbReference type="ARBA" id="ARBA00022723"/>
    </source>
</evidence>
<evidence type="ECO:0000256" key="19">
    <source>
        <dbReference type="ARBA" id="ARBA00023268"/>
    </source>
</evidence>
<evidence type="ECO:0000256" key="15">
    <source>
        <dbReference type="ARBA" id="ARBA00022918"/>
    </source>
</evidence>
<evidence type="ECO:0000256" key="6">
    <source>
        <dbReference type="ARBA" id="ARBA00022722"/>
    </source>
</evidence>
<keyword evidence="17" id="KW-0917">Virion maturation</keyword>
<dbReference type="PANTHER" id="PTHR42648:SF11">
    <property type="entry name" value="TRANSPOSON TY4-P GAG-POL POLYPROTEIN"/>
    <property type="match status" value="1"/>
</dbReference>
<dbReference type="Pfam" id="PF25597">
    <property type="entry name" value="SH3_retrovirus"/>
    <property type="match status" value="1"/>
</dbReference>
<dbReference type="GO" id="GO:0006310">
    <property type="term" value="P:DNA recombination"/>
    <property type="evidence" value="ECO:0007669"/>
    <property type="project" value="UniProtKB-KW"/>
</dbReference>
<evidence type="ECO:0000256" key="4">
    <source>
        <dbReference type="ARBA" id="ARBA00022670"/>
    </source>
</evidence>
<dbReference type="GO" id="GO:0003676">
    <property type="term" value="F:nucleic acid binding"/>
    <property type="evidence" value="ECO:0007669"/>
    <property type="project" value="InterPro"/>
</dbReference>
<evidence type="ECO:0000256" key="20">
    <source>
        <dbReference type="ARBA" id="ARBA00048173"/>
    </source>
</evidence>
<dbReference type="Pfam" id="PF07727">
    <property type="entry name" value="RVT_2"/>
    <property type="match status" value="1"/>
</dbReference>
<evidence type="ECO:0000256" key="2">
    <source>
        <dbReference type="ARBA" id="ARBA00022578"/>
    </source>
</evidence>